<reference evidence="2" key="1">
    <citation type="journal article" date="2018" name="BMC Genomics">
        <title>Genomic insights into host adaptation between the wheat stripe rust pathogen (Puccinia striiformis f. sp. tritici) and the barley stripe rust pathogen (Puccinia striiformis f. sp. hordei).</title>
        <authorList>
            <person name="Xia C."/>
            <person name="Wang M."/>
            <person name="Yin C."/>
            <person name="Cornejo O.E."/>
            <person name="Hulbert S.H."/>
            <person name="Chen X."/>
        </authorList>
    </citation>
    <scope>NUCLEOTIDE SEQUENCE [LARGE SCALE GENOMIC DNA]</scope>
    <source>
        <strain evidence="2">93-210</strain>
    </source>
</reference>
<accession>A0ACC0DNG1</accession>
<dbReference type="EMBL" id="CM045882">
    <property type="protein sequence ID" value="KAI7935536.1"/>
    <property type="molecule type" value="Genomic_DNA"/>
</dbReference>
<reference evidence="1 2" key="3">
    <citation type="journal article" date="2022" name="Microbiol. Spectr.">
        <title>Folding features and dynamics of 3D genome architecture in plant fungal pathogens.</title>
        <authorList>
            <person name="Xia C."/>
        </authorList>
    </citation>
    <scope>NUCLEOTIDE SEQUENCE [LARGE SCALE GENOMIC DNA]</scope>
    <source>
        <strain evidence="1 2">93-210</strain>
    </source>
</reference>
<reference evidence="2" key="2">
    <citation type="journal article" date="2018" name="Mol. Plant Microbe Interact.">
        <title>Genome sequence resources for the wheat stripe rust pathogen (Puccinia striiformis f. sp. tritici) and the barley stripe rust pathogen (Puccinia striiformis f. sp. hordei).</title>
        <authorList>
            <person name="Xia C."/>
            <person name="Wang M."/>
            <person name="Yin C."/>
            <person name="Cornejo O.E."/>
            <person name="Hulbert S.H."/>
            <person name="Chen X."/>
        </authorList>
    </citation>
    <scope>NUCLEOTIDE SEQUENCE [LARGE SCALE GENOMIC DNA]</scope>
    <source>
        <strain evidence="2">93-210</strain>
    </source>
</reference>
<proteinExistence type="predicted"/>
<comment type="caution">
    <text evidence="1">The sequence shown here is derived from an EMBL/GenBank/DDBJ whole genome shotgun (WGS) entry which is preliminary data.</text>
</comment>
<keyword evidence="2" id="KW-1185">Reference proteome</keyword>
<evidence type="ECO:0000313" key="2">
    <source>
        <dbReference type="Proteomes" id="UP001060170"/>
    </source>
</evidence>
<sequence length="166" mass="18960">MYGHQLRIRPLVRARTNEVVRLTDDEIEADPWVDIYIRSRVAFSRIIDRKEFECRMGICFSPKLLRSHNECQREKRIVNQTNQKCWKSENKIAYFQGPLRSDGYKRVDPQMFLLSSTTVVDLDNSGDLGRLFELLDSAWDPGFGPSVVGSSETSVGSTLNSMADPA</sequence>
<organism evidence="1 2">
    <name type="scientific">Puccinia striiformis f. sp. tritici</name>
    <dbReference type="NCBI Taxonomy" id="168172"/>
    <lineage>
        <taxon>Eukaryota</taxon>
        <taxon>Fungi</taxon>
        <taxon>Dikarya</taxon>
        <taxon>Basidiomycota</taxon>
        <taxon>Pucciniomycotina</taxon>
        <taxon>Pucciniomycetes</taxon>
        <taxon>Pucciniales</taxon>
        <taxon>Pucciniaceae</taxon>
        <taxon>Puccinia</taxon>
    </lineage>
</organism>
<protein>
    <submittedName>
        <fullName evidence="1">Uncharacterized protein</fullName>
    </submittedName>
</protein>
<name>A0ACC0DNG1_9BASI</name>
<dbReference type="Proteomes" id="UP001060170">
    <property type="component" value="Chromosome 18"/>
</dbReference>
<evidence type="ECO:0000313" key="1">
    <source>
        <dbReference type="EMBL" id="KAI7935536.1"/>
    </source>
</evidence>
<gene>
    <name evidence="1" type="ORF">MJO28_016407</name>
</gene>